<sequence>MIQWAAGGSKAASASSFSRTGSGAPCSSVSGTASRLSSSTLVPSLSLPLLFALVVFCFSLPGATCRLHKNKVSFANLQTLRVSLNASESEVDLRPRAARGPPGQTRGSQGRHVRSYSHLQGDIRMRKLFSFQKFFLRIDKAGMVNGTKSKDDPLSILEITSVDVGVVAIKGVNSNYYLAISRKGEVYGAREFGVDCSLKERIEENGYNTYASAMWKNKKRQMFVGLNVHGKPLRGKKTRRKNRATHFLPIVV</sequence>
<dbReference type="Proteomes" id="UP000324091">
    <property type="component" value="Chromosome 5"/>
</dbReference>
<keyword evidence="5" id="KW-1133">Transmembrane helix</keyword>
<keyword evidence="7" id="KW-1185">Reference proteome</keyword>
<evidence type="ECO:0000256" key="1">
    <source>
        <dbReference type="ARBA" id="ARBA00007936"/>
    </source>
</evidence>
<evidence type="ECO:0000256" key="2">
    <source>
        <dbReference type="ARBA" id="ARBA00023030"/>
    </source>
</evidence>
<dbReference type="SUPFAM" id="SSF50353">
    <property type="entry name" value="Cytokine"/>
    <property type="match status" value="1"/>
</dbReference>
<dbReference type="InterPro" id="IPR002209">
    <property type="entry name" value="Fibroblast_GF_fam"/>
</dbReference>
<dbReference type="FunFam" id="2.80.10.50:FF:000004">
    <property type="entry name" value="Fibroblast growth factor"/>
    <property type="match status" value="1"/>
</dbReference>
<dbReference type="GO" id="GO:0008083">
    <property type="term" value="F:growth factor activity"/>
    <property type="evidence" value="ECO:0007669"/>
    <property type="project" value="UniProtKB-KW"/>
</dbReference>
<dbReference type="PRINTS" id="PR00263">
    <property type="entry name" value="HBGFFGF"/>
</dbReference>
<comment type="caution">
    <text evidence="6">The sequence shown here is derived from an EMBL/GenBank/DDBJ whole genome shotgun (WGS) entry which is preliminary data.</text>
</comment>
<dbReference type="CDD" id="cd23306">
    <property type="entry name" value="beta-trefoil_FGF7-like"/>
    <property type="match status" value="1"/>
</dbReference>
<dbReference type="SMART" id="SM00442">
    <property type="entry name" value="FGF"/>
    <property type="match status" value="1"/>
</dbReference>
<name>A0A5C6N3N5_9TELE</name>
<accession>A0A5C6N3N5</accession>
<gene>
    <name evidence="6" type="ORF">D4764_05G0004270</name>
</gene>
<evidence type="ECO:0000256" key="5">
    <source>
        <dbReference type="SAM" id="Phobius"/>
    </source>
</evidence>
<keyword evidence="5" id="KW-0472">Membrane</keyword>
<feature type="region of interest" description="Disordered" evidence="4">
    <location>
        <begin position="91"/>
        <end position="113"/>
    </location>
</feature>
<keyword evidence="5" id="KW-0812">Transmembrane</keyword>
<dbReference type="AlphaFoldDB" id="A0A5C6N3N5"/>
<dbReference type="InterPro" id="IPR008996">
    <property type="entry name" value="IL1/FGF"/>
</dbReference>
<reference evidence="6 7" key="1">
    <citation type="submission" date="2019-04" db="EMBL/GenBank/DDBJ databases">
        <title>Chromosome genome assembly for Takifugu flavidus.</title>
        <authorList>
            <person name="Xiao S."/>
        </authorList>
    </citation>
    <scope>NUCLEOTIDE SEQUENCE [LARGE SCALE GENOMIC DNA]</scope>
    <source>
        <strain evidence="6">HTHZ2018</strain>
        <tissue evidence="6">Muscle</tissue>
    </source>
</reference>
<evidence type="ECO:0000256" key="3">
    <source>
        <dbReference type="RuleBase" id="RU049442"/>
    </source>
</evidence>
<evidence type="ECO:0000313" key="6">
    <source>
        <dbReference type="EMBL" id="TWW60337.1"/>
    </source>
</evidence>
<dbReference type="Pfam" id="PF00167">
    <property type="entry name" value="FGF"/>
    <property type="match status" value="1"/>
</dbReference>
<dbReference type="EMBL" id="RHFK02000018">
    <property type="protein sequence ID" value="TWW60337.1"/>
    <property type="molecule type" value="Genomic_DNA"/>
</dbReference>
<evidence type="ECO:0000313" key="7">
    <source>
        <dbReference type="Proteomes" id="UP000324091"/>
    </source>
</evidence>
<protein>
    <recommendedName>
        <fullName evidence="3">Fibroblast growth factor</fullName>
        <shortName evidence="3">FGF</shortName>
    </recommendedName>
</protein>
<evidence type="ECO:0000256" key="4">
    <source>
        <dbReference type="SAM" id="MobiDB-lite"/>
    </source>
</evidence>
<dbReference type="Gene3D" id="2.80.10.50">
    <property type="match status" value="1"/>
</dbReference>
<dbReference type="PRINTS" id="PR00262">
    <property type="entry name" value="IL1HBGF"/>
</dbReference>
<organism evidence="6 7">
    <name type="scientific">Takifugu flavidus</name>
    <name type="common">sansaifugu</name>
    <dbReference type="NCBI Taxonomy" id="433684"/>
    <lineage>
        <taxon>Eukaryota</taxon>
        <taxon>Metazoa</taxon>
        <taxon>Chordata</taxon>
        <taxon>Craniata</taxon>
        <taxon>Vertebrata</taxon>
        <taxon>Euteleostomi</taxon>
        <taxon>Actinopterygii</taxon>
        <taxon>Neopterygii</taxon>
        <taxon>Teleostei</taxon>
        <taxon>Neoteleostei</taxon>
        <taxon>Acanthomorphata</taxon>
        <taxon>Eupercaria</taxon>
        <taxon>Tetraodontiformes</taxon>
        <taxon>Tetradontoidea</taxon>
        <taxon>Tetraodontidae</taxon>
        <taxon>Takifugu</taxon>
    </lineage>
</organism>
<feature type="transmembrane region" description="Helical" evidence="5">
    <location>
        <begin position="45"/>
        <end position="63"/>
    </location>
</feature>
<comment type="similarity">
    <text evidence="1 3">Belongs to the heparin-binding growth factors family.</text>
</comment>
<keyword evidence="2" id="KW-0339">Growth factor</keyword>
<dbReference type="PANTHER" id="PTHR11486">
    <property type="entry name" value="FIBROBLAST GROWTH FACTOR"/>
    <property type="match status" value="1"/>
</dbReference>
<proteinExistence type="inferred from homology"/>